<organism evidence="14 15">
    <name type="scientific">Marchantia polymorpha subsp. ruderalis</name>
    <dbReference type="NCBI Taxonomy" id="1480154"/>
    <lineage>
        <taxon>Eukaryota</taxon>
        <taxon>Viridiplantae</taxon>
        <taxon>Streptophyta</taxon>
        <taxon>Embryophyta</taxon>
        <taxon>Marchantiophyta</taxon>
        <taxon>Marchantiopsida</taxon>
        <taxon>Marchantiidae</taxon>
        <taxon>Marchantiales</taxon>
        <taxon>Marchantiaceae</taxon>
        <taxon>Marchantia</taxon>
    </lineage>
</organism>
<evidence type="ECO:0000256" key="6">
    <source>
        <dbReference type="ARBA" id="ARBA00023027"/>
    </source>
</evidence>
<keyword evidence="2" id="KW-0028">Amino-acid biosynthesis</keyword>
<dbReference type="GO" id="GO:0009570">
    <property type="term" value="C:chloroplast stroma"/>
    <property type="evidence" value="ECO:0007669"/>
    <property type="project" value="TreeGrafter"/>
</dbReference>
<dbReference type="Pfam" id="PF01113">
    <property type="entry name" value="DapB_N"/>
    <property type="match status" value="1"/>
</dbReference>
<keyword evidence="3" id="KW-0521">NADP</keyword>
<dbReference type="GO" id="GO:0070402">
    <property type="term" value="F:NADPH binding"/>
    <property type="evidence" value="ECO:0007669"/>
    <property type="project" value="InterPro"/>
</dbReference>
<gene>
    <name evidence="14" type="ORF">AXG93_4368s2150</name>
</gene>
<accession>A0A176VZX6</accession>
<evidence type="ECO:0000256" key="11">
    <source>
        <dbReference type="ARBA" id="ARBA00049396"/>
    </source>
</evidence>
<dbReference type="GO" id="GO:0009089">
    <property type="term" value="P:lysine biosynthetic process via diaminopimelate"/>
    <property type="evidence" value="ECO:0007669"/>
    <property type="project" value="InterPro"/>
</dbReference>
<comment type="similarity">
    <text evidence="1">Belongs to the DapB family.</text>
</comment>
<dbReference type="AlphaFoldDB" id="A0A176VZX6"/>
<keyword evidence="7" id="KW-0457">Lysine biosynthesis</keyword>
<dbReference type="CDD" id="cd02274">
    <property type="entry name" value="DHDPR_N"/>
    <property type="match status" value="1"/>
</dbReference>
<comment type="catalytic activity">
    <reaction evidence="11">
        <text>(S)-2,3,4,5-tetrahydrodipicolinate + NAD(+) + H2O = (2S,4S)-4-hydroxy-2,3,4,5-tetrahydrodipicolinate + NADH + H(+)</text>
        <dbReference type="Rhea" id="RHEA:35323"/>
        <dbReference type="ChEBI" id="CHEBI:15377"/>
        <dbReference type="ChEBI" id="CHEBI:15378"/>
        <dbReference type="ChEBI" id="CHEBI:16845"/>
        <dbReference type="ChEBI" id="CHEBI:57540"/>
        <dbReference type="ChEBI" id="CHEBI:57945"/>
        <dbReference type="ChEBI" id="CHEBI:67139"/>
        <dbReference type="EC" id="1.17.1.8"/>
    </reaction>
</comment>
<evidence type="ECO:0000313" key="15">
    <source>
        <dbReference type="Proteomes" id="UP000077202"/>
    </source>
</evidence>
<dbReference type="GO" id="GO:0008839">
    <property type="term" value="F:4-hydroxy-tetrahydrodipicolinate reductase"/>
    <property type="evidence" value="ECO:0007669"/>
    <property type="project" value="UniProtKB-EC"/>
</dbReference>
<dbReference type="InterPro" id="IPR011859">
    <property type="entry name" value="Dihydrodipicolinate_Rdtase_pln"/>
</dbReference>
<comment type="catalytic activity">
    <reaction evidence="10">
        <text>(S)-2,3,4,5-tetrahydrodipicolinate + NADP(+) + H2O = (2S,4S)-4-hydroxy-2,3,4,5-tetrahydrodipicolinate + NADPH + H(+)</text>
        <dbReference type="Rhea" id="RHEA:35331"/>
        <dbReference type="ChEBI" id="CHEBI:15377"/>
        <dbReference type="ChEBI" id="CHEBI:15378"/>
        <dbReference type="ChEBI" id="CHEBI:16845"/>
        <dbReference type="ChEBI" id="CHEBI:57783"/>
        <dbReference type="ChEBI" id="CHEBI:58349"/>
        <dbReference type="ChEBI" id="CHEBI:67139"/>
        <dbReference type="EC" id="1.17.1.8"/>
    </reaction>
</comment>
<dbReference type="InterPro" id="IPR000846">
    <property type="entry name" value="DapB_N"/>
</dbReference>
<dbReference type="EC" id="1.17.1.8" evidence="9"/>
<evidence type="ECO:0000256" key="5">
    <source>
        <dbReference type="ARBA" id="ARBA00023002"/>
    </source>
</evidence>
<evidence type="ECO:0000256" key="1">
    <source>
        <dbReference type="ARBA" id="ARBA00006642"/>
    </source>
</evidence>
<dbReference type="Gene3D" id="3.40.50.720">
    <property type="entry name" value="NAD(P)-binding Rossmann-like Domain"/>
    <property type="match status" value="1"/>
</dbReference>
<keyword evidence="15" id="KW-1185">Reference proteome</keyword>
<name>A0A176VZX6_MARPO</name>
<keyword evidence="6" id="KW-0520">NAD</keyword>
<evidence type="ECO:0000256" key="10">
    <source>
        <dbReference type="ARBA" id="ARBA00049080"/>
    </source>
</evidence>
<evidence type="ECO:0000259" key="13">
    <source>
        <dbReference type="Pfam" id="PF05173"/>
    </source>
</evidence>
<dbReference type="PANTHER" id="PTHR20836">
    <property type="entry name" value="DIHYDRODIPICOLINATE REDUCTASE"/>
    <property type="match status" value="1"/>
</dbReference>
<dbReference type="EMBL" id="LVLJ01002295">
    <property type="protein sequence ID" value="OAE25755.1"/>
    <property type="molecule type" value="Genomic_DNA"/>
</dbReference>
<evidence type="ECO:0000256" key="7">
    <source>
        <dbReference type="ARBA" id="ARBA00023154"/>
    </source>
</evidence>
<reference evidence="14" key="1">
    <citation type="submission" date="2016-03" db="EMBL/GenBank/DDBJ databases">
        <title>Mechanisms controlling the formation of the plant cell surface in tip-growing cells are functionally conserved among land plants.</title>
        <authorList>
            <person name="Honkanen S."/>
            <person name="Jones V.A."/>
            <person name="Morieri G."/>
            <person name="Champion C."/>
            <person name="Hetherington A.J."/>
            <person name="Kelly S."/>
            <person name="Saint-Marcoux D."/>
            <person name="Proust H."/>
            <person name="Prescott H."/>
            <person name="Dolan L."/>
        </authorList>
    </citation>
    <scope>NUCLEOTIDE SEQUENCE [LARGE SCALE GENOMIC DNA]</scope>
    <source>
        <tissue evidence="14">Whole gametophyte</tissue>
    </source>
</reference>
<sequence length="381" mass="41700">MQALRSASPVCSCSSQDFAPSSVRKNVACSERSFVALKSTSRVWSSFVPRYSHNVTVSRHPQIRASAMGETESSTGEPGWVMVNGLSGKMGLETAKAALEAGLQLVPYSFTGRMGPDQGPLSKIDVEGVEVEVYGFGQRELAMDLCKQVSRRAVVIDYTVPAAVIGNASLYCSAGVPFVMGTTGGDREKLMRIVNDSKICAVIAPQMGKQVVAFQAAMEIMAEQFPGAFSGYKLKVTESHQSTKLDTSGTAKAVISSFKKLGLNFDLDQITSVREEEGYKAMQVPEDYYNAHAFHTYRVSSPDDTVAFEFKHNVCGRKIYAQGTVDAVLFLMNKFFNPPKRGNVDEFPNFVFRFRSKRMENWRGTSRISGEVPVGSDSVAF</sequence>
<dbReference type="Gene3D" id="3.30.360.10">
    <property type="entry name" value="Dihydrodipicolinate Reductase, domain 2"/>
    <property type="match status" value="1"/>
</dbReference>
<dbReference type="InterPro" id="IPR036291">
    <property type="entry name" value="NAD(P)-bd_dom_sf"/>
</dbReference>
<dbReference type="FunFam" id="3.40.50.720:FF:000264">
    <property type="entry name" value="4-hydroxy-tetrahydrodipicolinate reductase 2 chloroplastic"/>
    <property type="match status" value="1"/>
</dbReference>
<dbReference type="Proteomes" id="UP000077202">
    <property type="component" value="Unassembled WGS sequence"/>
</dbReference>
<evidence type="ECO:0000256" key="2">
    <source>
        <dbReference type="ARBA" id="ARBA00022605"/>
    </source>
</evidence>
<proteinExistence type="inferred from homology"/>
<dbReference type="InterPro" id="IPR023940">
    <property type="entry name" value="DHDPR_bac"/>
</dbReference>
<dbReference type="Pfam" id="PF05173">
    <property type="entry name" value="DapB_C"/>
    <property type="match status" value="1"/>
</dbReference>
<feature type="domain" description="Dihydrodipicolinate reductase C-terminal" evidence="13">
    <location>
        <begin position="211"/>
        <end position="333"/>
    </location>
</feature>
<comment type="pathway">
    <text evidence="8">Amino-acid biosynthesis; L-lysine biosynthesis via DAP pathway; (S)-tetrahydrodipicolinate from L-aspartate: step 4/4.</text>
</comment>
<evidence type="ECO:0000256" key="3">
    <source>
        <dbReference type="ARBA" id="ARBA00022857"/>
    </source>
</evidence>
<keyword evidence="4" id="KW-0220">Diaminopimelate biosynthesis</keyword>
<evidence type="ECO:0000256" key="4">
    <source>
        <dbReference type="ARBA" id="ARBA00022915"/>
    </source>
</evidence>
<comment type="caution">
    <text evidence="14">The sequence shown here is derived from an EMBL/GenBank/DDBJ whole genome shotgun (WGS) entry which is preliminary data.</text>
</comment>
<evidence type="ECO:0000256" key="8">
    <source>
        <dbReference type="ARBA" id="ARBA00037922"/>
    </source>
</evidence>
<evidence type="ECO:0000259" key="12">
    <source>
        <dbReference type="Pfam" id="PF01113"/>
    </source>
</evidence>
<evidence type="ECO:0000313" key="14">
    <source>
        <dbReference type="EMBL" id="OAE25755.1"/>
    </source>
</evidence>
<evidence type="ECO:0000256" key="9">
    <source>
        <dbReference type="ARBA" id="ARBA00038983"/>
    </source>
</evidence>
<dbReference type="NCBIfam" id="TIGR02130">
    <property type="entry name" value="dapB_plant"/>
    <property type="match status" value="1"/>
</dbReference>
<dbReference type="PANTHER" id="PTHR20836:SF0">
    <property type="entry name" value="4-HYDROXY-TETRAHYDRODIPICOLINATE REDUCTASE 1, CHLOROPLASTIC-RELATED"/>
    <property type="match status" value="1"/>
</dbReference>
<keyword evidence="5" id="KW-0560">Oxidoreductase</keyword>
<protein>
    <recommendedName>
        <fullName evidence="9">4-hydroxy-tetrahydrodipicolinate reductase</fullName>
        <ecNumber evidence="9">1.17.1.8</ecNumber>
    </recommendedName>
</protein>
<dbReference type="InterPro" id="IPR022663">
    <property type="entry name" value="DapB_C"/>
</dbReference>
<dbReference type="SUPFAM" id="SSF51735">
    <property type="entry name" value="NAD(P)-binding Rossmann-fold domains"/>
    <property type="match status" value="1"/>
</dbReference>
<dbReference type="GO" id="GO:0019877">
    <property type="term" value="P:diaminopimelate biosynthetic process"/>
    <property type="evidence" value="ECO:0007669"/>
    <property type="project" value="UniProtKB-KW"/>
</dbReference>
<feature type="domain" description="Dihydrodipicolinate reductase N-terminal" evidence="12">
    <location>
        <begin position="81"/>
        <end position="207"/>
    </location>
</feature>